<evidence type="ECO:0000313" key="6">
    <source>
        <dbReference type="EMBL" id="MFD1609762.1"/>
    </source>
</evidence>
<dbReference type="SUPFAM" id="SSF55781">
    <property type="entry name" value="GAF domain-like"/>
    <property type="match status" value="1"/>
</dbReference>
<dbReference type="Pfam" id="PF01614">
    <property type="entry name" value="IclR_C"/>
    <property type="match status" value="1"/>
</dbReference>
<dbReference type="RefSeq" id="WP_379599223.1">
    <property type="nucleotide sequence ID" value="NZ_JBHUDE010000162.1"/>
</dbReference>
<gene>
    <name evidence="6" type="ORF">ACFSBH_19270</name>
</gene>
<dbReference type="InterPro" id="IPR036388">
    <property type="entry name" value="WH-like_DNA-bd_sf"/>
</dbReference>
<reference evidence="7" key="1">
    <citation type="journal article" date="2019" name="Int. J. Syst. Evol. Microbiol.">
        <title>The Global Catalogue of Microorganisms (GCM) 10K type strain sequencing project: providing services to taxonomists for standard genome sequencing and annotation.</title>
        <authorList>
            <consortium name="The Broad Institute Genomics Platform"/>
            <consortium name="The Broad Institute Genome Sequencing Center for Infectious Disease"/>
            <person name="Wu L."/>
            <person name="Ma J."/>
        </authorList>
    </citation>
    <scope>NUCLEOTIDE SEQUENCE [LARGE SCALE GENOMIC DNA]</scope>
    <source>
        <strain evidence="7">CGMCC 1.12376</strain>
    </source>
</reference>
<evidence type="ECO:0000256" key="2">
    <source>
        <dbReference type="ARBA" id="ARBA00023125"/>
    </source>
</evidence>
<keyword evidence="2" id="KW-0238">DNA-binding</keyword>
<dbReference type="PROSITE" id="PS51077">
    <property type="entry name" value="HTH_ICLR"/>
    <property type="match status" value="1"/>
</dbReference>
<name>A0ABW4HWX9_9BACI</name>
<keyword evidence="3" id="KW-0804">Transcription</keyword>
<dbReference type="InterPro" id="IPR050707">
    <property type="entry name" value="HTH_MetabolicPath_Reg"/>
</dbReference>
<comment type="caution">
    <text evidence="6">The sequence shown here is derived from an EMBL/GenBank/DDBJ whole genome shotgun (WGS) entry which is preliminary data.</text>
</comment>
<dbReference type="Gene3D" id="3.30.450.40">
    <property type="match status" value="1"/>
</dbReference>
<dbReference type="Proteomes" id="UP001597221">
    <property type="component" value="Unassembled WGS sequence"/>
</dbReference>
<protein>
    <submittedName>
        <fullName evidence="6">IclR family transcriptional regulator</fullName>
    </submittedName>
</protein>
<evidence type="ECO:0000313" key="7">
    <source>
        <dbReference type="Proteomes" id="UP001597221"/>
    </source>
</evidence>
<dbReference type="InterPro" id="IPR029016">
    <property type="entry name" value="GAF-like_dom_sf"/>
</dbReference>
<dbReference type="Gene3D" id="1.10.10.10">
    <property type="entry name" value="Winged helix-like DNA-binding domain superfamily/Winged helix DNA-binding domain"/>
    <property type="match status" value="1"/>
</dbReference>
<dbReference type="PANTHER" id="PTHR30136">
    <property type="entry name" value="HELIX-TURN-HELIX TRANSCRIPTIONAL REGULATOR, ICLR FAMILY"/>
    <property type="match status" value="1"/>
</dbReference>
<accession>A0ABW4HWX9</accession>
<proteinExistence type="predicted"/>
<dbReference type="EMBL" id="JBHUDE010000162">
    <property type="protein sequence ID" value="MFD1609762.1"/>
    <property type="molecule type" value="Genomic_DNA"/>
</dbReference>
<dbReference type="InterPro" id="IPR036390">
    <property type="entry name" value="WH_DNA-bd_sf"/>
</dbReference>
<dbReference type="InterPro" id="IPR005471">
    <property type="entry name" value="Tscrpt_reg_IclR_N"/>
</dbReference>
<evidence type="ECO:0000256" key="3">
    <source>
        <dbReference type="ARBA" id="ARBA00023163"/>
    </source>
</evidence>
<dbReference type="SUPFAM" id="SSF46785">
    <property type="entry name" value="Winged helix' DNA-binding domain"/>
    <property type="match status" value="1"/>
</dbReference>
<evidence type="ECO:0000259" key="4">
    <source>
        <dbReference type="PROSITE" id="PS51077"/>
    </source>
</evidence>
<organism evidence="6 7">
    <name type="scientific">Oceanobacillus luteolus</name>
    <dbReference type="NCBI Taxonomy" id="1274358"/>
    <lineage>
        <taxon>Bacteria</taxon>
        <taxon>Bacillati</taxon>
        <taxon>Bacillota</taxon>
        <taxon>Bacilli</taxon>
        <taxon>Bacillales</taxon>
        <taxon>Bacillaceae</taxon>
        <taxon>Oceanobacillus</taxon>
    </lineage>
</organism>
<evidence type="ECO:0000256" key="1">
    <source>
        <dbReference type="ARBA" id="ARBA00023015"/>
    </source>
</evidence>
<keyword evidence="1" id="KW-0805">Transcription regulation</keyword>
<dbReference type="PROSITE" id="PS51078">
    <property type="entry name" value="ICLR_ED"/>
    <property type="match status" value="1"/>
</dbReference>
<sequence>MSQSLLRAIKLLDCFNDKAELSLLELVEISNMPKTTVFRLVTSLVEAGLLVKVPYSTHDVRYKLGLKLLQLGMRVMNQLEYREIALPYMKEINAKLNESVHLAVIEEDEAVYVEKLDSNKPVRLVIKIGARAPLYAGSAPKVLLAHTKETKRNEYLQQLELKKIAPNTIVDRDKLIQELTKIQKQGYAFSREEFFKDTIGYSCPIFDGAGQLVAALGISMPVIEFSDEKGNEILNELINAAKMISSELGYRN</sequence>
<dbReference type="InterPro" id="IPR014757">
    <property type="entry name" value="Tscrpt_reg_IclR_C"/>
</dbReference>
<evidence type="ECO:0000259" key="5">
    <source>
        <dbReference type="PROSITE" id="PS51078"/>
    </source>
</evidence>
<dbReference type="PANTHER" id="PTHR30136:SF24">
    <property type="entry name" value="HTH-TYPE TRANSCRIPTIONAL REPRESSOR ALLR"/>
    <property type="match status" value="1"/>
</dbReference>
<dbReference type="SMART" id="SM00346">
    <property type="entry name" value="HTH_ICLR"/>
    <property type="match status" value="1"/>
</dbReference>
<dbReference type="Pfam" id="PF09339">
    <property type="entry name" value="HTH_IclR"/>
    <property type="match status" value="1"/>
</dbReference>
<keyword evidence="7" id="KW-1185">Reference proteome</keyword>
<feature type="domain" description="HTH iclR-type" evidence="4">
    <location>
        <begin position="2"/>
        <end position="66"/>
    </location>
</feature>
<feature type="domain" description="IclR-ED" evidence="5">
    <location>
        <begin position="67"/>
        <end position="250"/>
    </location>
</feature>